<accession>A0A894T8G7</accession>
<dbReference type="SMART" id="SM00774">
    <property type="entry name" value="WRKY"/>
    <property type="match status" value="1"/>
</dbReference>
<evidence type="ECO:0000256" key="4">
    <source>
        <dbReference type="ARBA" id="ARBA00023125"/>
    </source>
</evidence>
<name>A0A894T8G7_LILRE</name>
<dbReference type="FunFam" id="2.20.25.80:FF:000008">
    <property type="entry name" value="WRKY transcription factor 40"/>
    <property type="match status" value="1"/>
</dbReference>
<keyword evidence="5" id="KW-0804">Transcription</keyword>
<dbReference type="InterPro" id="IPR036576">
    <property type="entry name" value="WRKY_dom_sf"/>
</dbReference>
<evidence type="ECO:0000256" key="2">
    <source>
        <dbReference type="ARBA" id="ARBA00008189"/>
    </source>
</evidence>
<evidence type="ECO:0000259" key="7">
    <source>
        <dbReference type="PROSITE" id="PS50811"/>
    </source>
</evidence>
<dbReference type="GO" id="GO:0005634">
    <property type="term" value="C:nucleus"/>
    <property type="evidence" value="ECO:0007669"/>
    <property type="project" value="UniProtKB-SubCell"/>
</dbReference>
<dbReference type="PANTHER" id="PTHR31429">
    <property type="entry name" value="WRKY TRANSCRIPTION FACTOR 36-RELATED"/>
    <property type="match status" value="1"/>
</dbReference>
<proteinExistence type="evidence at transcript level"/>
<dbReference type="PANTHER" id="PTHR31429:SF3">
    <property type="entry name" value="WRKY TRANSCRIPTION FACTOR 40-RELATED"/>
    <property type="match status" value="1"/>
</dbReference>
<dbReference type="Pfam" id="PF03106">
    <property type="entry name" value="WRKY"/>
    <property type="match status" value="1"/>
</dbReference>
<dbReference type="AlphaFoldDB" id="A0A894T8G7"/>
<reference evidence="8" key="1">
    <citation type="journal article" date="2021" name="Phytopathology">
        <title>WRKY transcription factors actively respond to Fusarium oxysporum in Lilium regale Wilson.</title>
        <authorList>
            <person name="Li S."/>
            <person name="Liu G."/>
            <person name="Pu L."/>
            <person name="Liu X."/>
            <person name="Wang Z."/>
            <person name="Zhao Q."/>
            <person name="Chen H."/>
            <person name="Ge F."/>
            <person name="Liu D."/>
        </authorList>
    </citation>
    <scope>NUCLEOTIDE SEQUENCE</scope>
    <source>
        <tissue evidence="8">Roots</tissue>
    </source>
</reference>
<evidence type="ECO:0000256" key="6">
    <source>
        <dbReference type="ARBA" id="ARBA00023242"/>
    </source>
</evidence>
<dbReference type="GO" id="GO:0051707">
    <property type="term" value="P:response to other organism"/>
    <property type="evidence" value="ECO:0007669"/>
    <property type="project" value="UniProtKB-ARBA"/>
</dbReference>
<keyword evidence="6" id="KW-0539">Nucleus</keyword>
<evidence type="ECO:0000313" key="8">
    <source>
        <dbReference type="EMBL" id="QRX38906.1"/>
    </source>
</evidence>
<dbReference type="Gene3D" id="2.20.25.80">
    <property type="entry name" value="WRKY domain"/>
    <property type="match status" value="1"/>
</dbReference>
<dbReference type="InterPro" id="IPR003657">
    <property type="entry name" value="WRKY_dom"/>
</dbReference>
<dbReference type="SUPFAM" id="SSF118290">
    <property type="entry name" value="WRKY DNA-binding domain"/>
    <property type="match status" value="1"/>
</dbReference>
<comment type="similarity">
    <text evidence="2">Belongs to the WRKY group II-a family.</text>
</comment>
<dbReference type="InterPro" id="IPR044810">
    <property type="entry name" value="WRKY_plant"/>
</dbReference>
<protein>
    <submittedName>
        <fullName evidence="8">Transcription factor WRKY9</fullName>
    </submittedName>
</protein>
<sequence length="244" mass="27826">MLSIMHINYNTLRNYILDLLRSHKSEEDTITPVLKKRKSENFKSTSSNVVANNKIGGYNSHFGRTSKEDLCNGLLKEDPKGFVSPVCVYTDPSDSSMVVKDGYQWRKYGQKVTRGNPYPRAYFRCSFAPSCAVKKKVQRSVQDRSILVATYEGEHNHAQPYREVAVANISRNNRSIPCSVTNKGSTPLVTLDLTQQASFQPELEKPFSEIDSPEFQKLLMEQMASSLIINKMQFQRRCSMFHQP</sequence>
<keyword evidence="4" id="KW-0238">DNA-binding</keyword>
<comment type="subcellular location">
    <subcellularLocation>
        <location evidence="1">Nucleus</location>
    </subcellularLocation>
</comment>
<evidence type="ECO:0000256" key="1">
    <source>
        <dbReference type="ARBA" id="ARBA00004123"/>
    </source>
</evidence>
<gene>
    <name evidence="8" type="primary">WRKY9</name>
</gene>
<dbReference type="GO" id="GO:0003700">
    <property type="term" value="F:DNA-binding transcription factor activity"/>
    <property type="evidence" value="ECO:0007669"/>
    <property type="project" value="InterPro"/>
</dbReference>
<dbReference type="EMBL" id="MW125554">
    <property type="protein sequence ID" value="QRX38906.1"/>
    <property type="molecule type" value="mRNA"/>
</dbReference>
<organism evidence="8">
    <name type="scientific">Lilium regale</name>
    <name type="common">Regal lily</name>
    <dbReference type="NCBI Taxonomy" id="82328"/>
    <lineage>
        <taxon>Eukaryota</taxon>
        <taxon>Viridiplantae</taxon>
        <taxon>Streptophyta</taxon>
        <taxon>Embryophyta</taxon>
        <taxon>Tracheophyta</taxon>
        <taxon>Spermatophyta</taxon>
        <taxon>Magnoliopsida</taxon>
        <taxon>Liliopsida</taxon>
        <taxon>Liliales</taxon>
        <taxon>Liliaceae</taxon>
        <taxon>Lilium</taxon>
    </lineage>
</organism>
<dbReference type="GO" id="GO:0043565">
    <property type="term" value="F:sequence-specific DNA binding"/>
    <property type="evidence" value="ECO:0007669"/>
    <property type="project" value="InterPro"/>
</dbReference>
<feature type="domain" description="WRKY" evidence="7">
    <location>
        <begin position="94"/>
        <end position="160"/>
    </location>
</feature>
<dbReference type="PROSITE" id="PS50811">
    <property type="entry name" value="WRKY"/>
    <property type="match status" value="1"/>
</dbReference>
<evidence type="ECO:0000256" key="5">
    <source>
        <dbReference type="ARBA" id="ARBA00023163"/>
    </source>
</evidence>
<evidence type="ECO:0000256" key="3">
    <source>
        <dbReference type="ARBA" id="ARBA00023015"/>
    </source>
</evidence>
<keyword evidence="3" id="KW-0805">Transcription regulation</keyword>